<keyword evidence="7" id="KW-0788">Thiol protease</keyword>
<dbReference type="Gene3D" id="3.90.70.10">
    <property type="entry name" value="Cysteine proteinases"/>
    <property type="match status" value="1"/>
</dbReference>
<dbReference type="InterPro" id="IPR017871">
    <property type="entry name" value="ABC_transporter-like_CS"/>
</dbReference>
<proteinExistence type="predicted"/>
<keyword evidence="7" id="KW-0645">Protease</keyword>
<dbReference type="PROSITE" id="PS00211">
    <property type="entry name" value="ABC_TRANSPORTER_1"/>
    <property type="match status" value="1"/>
</dbReference>
<dbReference type="Gene3D" id="2.60.120.10">
    <property type="entry name" value="Jelly Rolls"/>
    <property type="match status" value="1"/>
</dbReference>
<keyword evidence="8" id="KW-0067">ATP-binding</keyword>
<evidence type="ECO:0000256" key="7">
    <source>
        <dbReference type="ARBA" id="ARBA00022807"/>
    </source>
</evidence>
<organism evidence="17 18">
    <name type="scientific">Moorena producens (strain JHB)</name>
    <dbReference type="NCBI Taxonomy" id="1454205"/>
    <lineage>
        <taxon>Bacteria</taxon>
        <taxon>Bacillati</taxon>
        <taxon>Cyanobacteriota</taxon>
        <taxon>Cyanophyceae</taxon>
        <taxon>Coleofasciculales</taxon>
        <taxon>Coleofasciculaceae</taxon>
        <taxon>Moorena</taxon>
    </lineage>
</organism>
<dbReference type="PANTHER" id="PTHR43394:SF1">
    <property type="entry name" value="ATP-BINDING CASSETTE SUB-FAMILY B MEMBER 10, MITOCHONDRIAL"/>
    <property type="match status" value="1"/>
</dbReference>
<evidence type="ECO:0000259" key="15">
    <source>
        <dbReference type="PROSITE" id="PS50929"/>
    </source>
</evidence>
<keyword evidence="5" id="KW-0547">Nucleotide-binding</keyword>
<feature type="domain" description="ABC transmembrane type-1" evidence="15">
    <location>
        <begin position="368"/>
        <end position="647"/>
    </location>
</feature>
<dbReference type="Pfam" id="PF00005">
    <property type="entry name" value="ABC_tran"/>
    <property type="match status" value="1"/>
</dbReference>
<feature type="transmembrane region" description="Helical" evidence="12">
    <location>
        <begin position="362"/>
        <end position="386"/>
    </location>
</feature>
<dbReference type="PANTHER" id="PTHR43394">
    <property type="entry name" value="ATP-DEPENDENT PERMEASE MDL1, MITOCHONDRIAL"/>
    <property type="match status" value="1"/>
</dbReference>
<dbReference type="SMART" id="SM00382">
    <property type="entry name" value="AAA"/>
    <property type="match status" value="1"/>
</dbReference>
<feature type="compositionally biased region" description="Polar residues" evidence="11">
    <location>
        <begin position="169"/>
        <end position="180"/>
    </location>
</feature>
<feature type="domain" description="Peptidase C39" evidence="16">
    <location>
        <begin position="216"/>
        <end position="335"/>
    </location>
</feature>
<dbReference type="Pfam" id="PF00664">
    <property type="entry name" value="ABC_membrane"/>
    <property type="match status" value="1"/>
</dbReference>
<dbReference type="EMBL" id="CP017708">
    <property type="protein sequence ID" value="AOY84389.1"/>
    <property type="molecule type" value="Genomic_DNA"/>
</dbReference>
<feature type="domain" description="Cyclic nucleotide-binding" evidence="13">
    <location>
        <begin position="71"/>
        <end position="136"/>
    </location>
</feature>
<evidence type="ECO:0000256" key="4">
    <source>
        <dbReference type="ARBA" id="ARBA00022692"/>
    </source>
</evidence>
<dbReference type="CDD" id="cd00038">
    <property type="entry name" value="CAP_ED"/>
    <property type="match status" value="1"/>
</dbReference>
<dbReference type="Pfam" id="PF03412">
    <property type="entry name" value="Peptidase_C39"/>
    <property type="match status" value="1"/>
</dbReference>
<protein>
    <submittedName>
        <fullName evidence="17">Peptidase domain-containing ABC transporter</fullName>
    </submittedName>
</protein>
<gene>
    <name evidence="17" type="ORF">BJP36_35145</name>
</gene>
<feature type="domain" description="ABC transporter" evidence="14">
    <location>
        <begin position="682"/>
        <end position="918"/>
    </location>
</feature>
<keyword evidence="9 12" id="KW-1133">Transmembrane helix</keyword>
<feature type="transmembrane region" description="Helical" evidence="12">
    <location>
        <begin position="506"/>
        <end position="526"/>
    </location>
</feature>
<dbReference type="GO" id="GO:0006508">
    <property type="term" value="P:proteolysis"/>
    <property type="evidence" value="ECO:0007669"/>
    <property type="project" value="InterPro"/>
</dbReference>
<evidence type="ECO:0000259" key="14">
    <source>
        <dbReference type="PROSITE" id="PS50893"/>
    </source>
</evidence>
<keyword evidence="2" id="KW-0813">Transport</keyword>
<evidence type="ECO:0000256" key="9">
    <source>
        <dbReference type="ARBA" id="ARBA00022989"/>
    </source>
</evidence>
<keyword evidence="10 12" id="KW-0472">Membrane</keyword>
<dbReference type="InterPro" id="IPR011527">
    <property type="entry name" value="ABC1_TM_dom"/>
</dbReference>
<dbReference type="InterPro" id="IPR003439">
    <property type="entry name" value="ABC_transporter-like_ATP-bd"/>
</dbReference>
<dbReference type="InterPro" id="IPR018490">
    <property type="entry name" value="cNMP-bd_dom_sf"/>
</dbReference>
<keyword evidence="3" id="KW-1003">Cell membrane</keyword>
<evidence type="ECO:0000256" key="3">
    <source>
        <dbReference type="ARBA" id="ARBA00022475"/>
    </source>
</evidence>
<keyword evidence="4 12" id="KW-0812">Transmembrane</keyword>
<dbReference type="InterPro" id="IPR014710">
    <property type="entry name" value="RmlC-like_jellyroll"/>
</dbReference>
<dbReference type="PROSITE" id="PS50893">
    <property type="entry name" value="ABC_TRANSPORTER_2"/>
    <property type="match status" value="1"/>
</dbReference>
<dbReference type="Proteomes" id="UP000176944">
    <property type="component" value="Chromosome"/>
</dbReference>
<dbReference type="CDD" id="cd18568">
    <property type="entry name" value="ABC_6TM_HetC_like"/>
    <property type="match status" value="1"/>
</dbReference>
<dbReference type="SUPFAM" id="SSF90123">
    <property type="entry name" value="ABC transporter transmembrane region"/>
    <property type="match status" value="1"/>
</dbReference>
<dbReference type="SUPFAM" id="SSF52540">
    <property type="entry name" value="P-loop containing nucleoside triphosphate hydrolases"/>
    <property type="match status" value="1"/>
</dbReference>
<dbReference type="Gene3D" id="3.40.50.300">
    <property type="entry name" value="P-loop containing nucleotide triphosphate hydrolases"/>
    <property type="match status" value="1"/>
</dbReference>
<evidence type="ECO:0000256" key="10">
    <source>
        <dbReference type="ARBA" id="ARBA00023136"/>
    </source>
</evidence>
<dbReference type="PROSITE" id="PS50042">
    <property type="entry name" value="CNMP_BINDING_3"/>
    <property type="match status" value="1"/>
</dbReference>
<dbReference type="GO" id="GO:0016887">
    <property type="term" value="F:ATP hydrolysis activity"/>
    <property type="evidence" value="ECO:0007669"/>
    <property type="project" value="InterPro"/>
</dbReference>
<dbReference type="InterPro" id="IPR036640">
    <property type="entry name" value="ABC1_TM_sf"/>
</dbReference>
<comment type="subcellular location">
    <subcellularLocation>
        <location evidence="1">Cell membrane</location>
        <topology evidence="1">Multi-pass membrane protein</topology>
    </subcellularLocation>
</comment>
<evidence type="ECO:0000256" key="2">
    <source>
        <dbReference type="ARBA" id="ARBA00022448"/>
    </source>
</evidence>
<evidence type="ECO:0000256" key="1">
    <source>
        <dbReference type="ARBA" id="ARBA00004651"/>
    </source>
</evidence>
<evidence type="ECO:0000259" key="16">
    <source>
        <dbReference type="PROSITE" id="PS50990"/>
    </source>
</evidence>
<dbReference type="InterPro" id="IPR039421">
    <property type="entry name" value="Type_1_exporter"/>
</dbReference>
<evidence type="ECO:0000313" key="18">
    <source>
        <dbReference type="Proteomes" id="UP000176944"/>
    </source>
</evidence>
<dbReference type="InterPro" id="IPR005074">
    <property type="entry name" value="Peptidase_C39"/>
</dbReference>
<feature type="transmembrane region" description="Helical" evidence="12">
    <location>
        <begin position="398"/>
        <end position="419"/>
    </location>
</feature>
<dbReference type="AlphaFoldDB" id="A0A1D9G9R9"/>
<dbReference type="PROSITE" id="PS50990">
    <property type="entry name" value="PEPTIDASE_C39"/>
    <property type="match status" value="1"/>
</dbReference>
<accession>A0A1D9G9R9</accession>
<dbReference type="FunFam" id="3.40.50.300:FF:000299">
    <property type="entry name" value="ABC transporter ATP-binding protein/permease"/>
    <property type="match status" value="1"/>
</dbReference>
<name>A0A1D9G9R9_MOOP1</name>
<evidence type="ECO:0000256" key="12">
    <source>
        <dbReference type="SAM" id="Phobius"/>
    </source>
</evidence>
<evidence type="ECO:0000256" key="6">
    <source>
        <dbReference type="ARBA" id="ARBA00022801"/>
    </source>
</evidence>
<dbReference type="Gene3D" id="1.20.1560.10">
    <property type="entry name" value="ABC transporter type 1, transmembrane domain"/>
    <property type="match status" value="1"/>
</dbReference>
<dbReference type="GO" id="GO:0008234">
    <property type="term" value="F:cysteine-type peptidase activity"/>
    <property type="evidence" value="ECO:0007669"/>
    <property type="project" value="UniProtKB-KW"/>
</dbReference>
<dbReference type="GO" id="GO:0005886">
    <property type="term" value="C:plasma membrane"/>
    <property type="evidence" value="ECO:0007669"/>
    <property type="project" value="UniProtKB-SubCell"/>
</dbReference>
<reference evidence="18" key="1">
    <citation type="submission" date="2016-10" db="EMBL/GenBank/DDBJ databases">
        <title>Comparative genomics uncovers the prolific and rare metabolic potential of the cyanobacterial genus Moorea.</title>
        <authorList>
            <person name="Leao T."/>
            <person name="Castelao G."/>
            <person name="Korobeynikov A."/>
            <person name="Monroe E.A."/>
            <person name="Podell S."/>
            <person name="Glukhov E."/>
            <person name="Allen E."/>
            <person name="Gerwick W.H."/>
            <person name="Gerwick L."/>
        </authorList>
    </citation>
    <scope>NUCLEOTIDE SEQUENCE [LARGE SCALE GENOMIC DNA]</scope>
    <source>
        <strain evidence="18">JHB</strain>
    </source>
</reference>
<feature type="transmembrane region" description="Helical" evidence="12">
    <location>
        <begin position="480"/>
        <end position="500"/>
    </location>
</feature>
<dbReference type="Pfam" id="PF00027">
    <property type="entry name" value="cNMP_binding"/>
    <property type="match status" value="1"/>
</dbReference>
<dbReference type="SUPFAM" id="SSF51206">
    <property type="entry name" value="cAMP-binding domain-like"/>
    <property type="match status" value="1"/>
</dbReference>
<evidence type="ECO:0000313" key="17">
    <source>
        <dbReference type="EMBL" id="AOY84389.1"/>
    </source>
</evidence>
<feature type="region of interest" description="Disordered" evidence="11">
    <location>
        <begin position="155"/>
        <end position="181"/>
    </location>
</feature>
<sequence length="924" mass="104087">MVKSSSAPIISLQQLSKTLGYSLSPSEFQRVLKRCQFKEPKVGKFWHAGSNNPNSNPNTNSNTNPNTNAGIYIIIAGKVRLLDGAGELITTLETEESFGELTLFPEVDLEPYLARASVNLKLCFLPADVVLALMDRYPQIREHLWNKARLRDSQCQMRTQNPAPAHSPTPATYLTSGSPQKTKSQKKIKKAFFPHPAQRVGHWFQRVTRRYPFYAQQSASDCGAACLVMVSRYWGKQFSLNRLRNLANVNRDGASLRGLCFAAESVGFSTRPVQASFDELAKQKLPAIVHWEGKHFIVVYEITKTHVVVCDPGLEQRTLTHREFNQDWTGYALLLEPTLKFKDTKESSTSVWQFFELIKPHWLMLVEILIASIFLQLFGLVTPIFTQLILDRVVVQRSQVTLTTVVLGLLLFSFFRVAMKGLRQYLLVHTAKRIDLALIVGFIRHTFRLPLSYFESRYVGDIVSRVQENRKIEQFMTGETLSILLDLITVFIYGGMMFSYNWQMALLALVIVPPFSILALVTAPFLRRISREIFYASTKQNSYLIEALSGVRTVKASAVEQTVRWHWEELLNKSIKIGFSGHVFNTQLQMVSGTLEAVTSTGLLWFGASLVINDQLTIGQLVAFNMVLGKFTSPFQRLTVVWNKLQEVLISVERINDVLDAEPEEDLQEQDKVTLGQLQGHIRFENVTFRYHDDSDTNVLENLSFEVKPGQMVALVGRSGSGKTTISKLVLGFYPPTDGKVFIDGLDITSITVQSLRSQMGVVDQDTFLFGGTIQENISLCHPSADLEHVMKAAQLAGAHEFIQDLPMGYDTQIGEGGGMLSGGQRQRIAIARALMGNPKLLVLDEATSHLDPESERIIQRNLNTILKGRTTLVIAHRLSTIRNADLILVMDRGILIESGTYRELMEKRGHFYYLNQQQVTVTQ</sequence>
<dbReference type="InterPro" id="IPR027417">
    <property type="entry name" value="P-loop_NTPase"/>
</dbReference>
<dbReference type="InterPro" id="IPR003593">
    <property type="entry name" value="AAA+_ATPase"/>
</dbReference>
<dbReference type="CDD" id="cd02418">
    <property type="entry name" value="Peptidase_C39B"/>
    <property type="match status" value="1"/>
</dbReference>
<dbReference type="InterPro" id="IPR000595">
    <property type="entry name" value="cNMP-bd_dom"/>
</dbReference>
<dbReference type="PROSITE" id="PS50929">
    <property type="entry name" value="ABC_TM1F"/>
    <property type="match status" value="1"/>
</dbReference>
<evidence type="ECO:0000256" key="8">
    <source>
        <dbReference type="ARBA" id="ARBA00022840"/>
    </source>
</evidence>
<dbReference type="GO" id="GO:0005524">
    <property type="term" value="F:ATP binding"/>
    <property type="evidence" value="ECO:0007669"/>
    <property type="project" value="UniProtKB-KW"/>
</dbReference>
<evidence type="ECO:0000256" key="5">
    <source>
        <dbReference type="ARBA" id="ARBA00022741"/>
    </source>
</evidence>
<evidence type="ECO:0000256" key="11">
    <source>
        <dbReference type="SAM" id="MobiDB-lite"/>
    </source>
</evidence>
<keyword evidence="6" id="KW-0378">Hydrolase</keyword>
<dbReference type="GO" id="GO:0015421">
    <property type="term" value="F:ABC-type oligopeptide transporter activity"/>
    <property type="evidence" value="ECO:0007669"/>
    <property type="project" value="TreeGrafter"/>
</dbReference>
<evidence type="ECO:0000259" key="13">
    <source>
        <dbReference type="PROSITE" id="PS50042"/>
    </source>
</evidence>